<evidence type="ECO:0000313" key="4">
    <source>
        <dbReference type="EMBL" id="MFC4337766.1"/>
    </source>
</evidence>
<comment type="catalytic activity">
    <reaction evidence="1">
        <text>5-amino-6-(5-phospho-D-ribosylamino)uracil + H2O = 5,6-diaminouracil + D-ribose 5-phosphate</text>
        <dbReference type="Rhea" id="RHEA:55020"/>
        <dbReference type="ChEBI" id="CHEBI:15377"/>
        <dbReference type="ChEBI" id="CHEBI:46252"/>
        <dbReference type="ChEBI" id="CHEBI:58453"/>
        <dbReference type="ChEBI" id="CHEBI:78346"/>
    </reaction>
</comment>
<name>A0ABV8U5B1_9ACTN</name>
<dbReference type="CDD" id="cd15457">
    <property type="entry name" value="NADAR"/>
    <property type="match status" value="1"/>
</dbReference>
<dbReference type="Gene3D" id="1.10.357.40">
    <property type="entry name" value="YbiA-like"/>
    <property type="match status" value="1"/>
</dbReference>
<protein>
    <submittedName>
        <fullName evidence="4">NADAR family protein</fullName>
    </submittedName>
</protein>
<dbReference type="Pfam" id="PF08719">
    <property type="entry name" value="NADAR"/>
    <property type="match status" value="1"/>
</dbReference>
<reference evidence="5" key="1">
    <citation type="journal article" date="2019" name="Int. J. Syst. Evol. Microbiol.">
        <title>The Global Catalogue of Microorganisms (GCM) 10K type strain sequencing project: providing services to taxonomists for standard genome sequencing and annotation.</title>
        <authorList>
            <consortium name="The Broad Institute Genomics Platform"/>
            <consortium name="The Broad Institute Genome Sequencing Center for Infectious Disease"/>
            <person name="Wu L."/>
            <person name="Ma J."/>
        </authorList>
    </citation>
    <scope>NUCLEOTIDE SEQUENCE [LARGE SCALE GENOMIC DNA]</scope>
    <source>
        <strain evidence="5">IBRC-M 10908</strain>
    </source>
</reference>
<proteinExistence type="predicted"/>
<evidence type="ECO:0000313" key="5">
    <source>
        <dbReference type="Proteomes" id="UP001595823"/>
    </source>
</evidence>
<feature type="domain" description="NADAR" evidence="3">
    <location>
        <begin position="38"/>
        <end position="184"/>
    </location>
</feature>
<evidence type="ECO:0000256" key="1">
    <source>
        <dbReference type="ARBA" id="ARBA00000022"/>
    </source>
</evidence>
<dbReference type="SUPFAM" id="SSF143990">
    <property type="entry name" value="YbiA-like"/>
    <property type="match status" value="1"/>
</dbReference>
<dbReference type="NCBIfam" id="TIGR02464">
    <property type="entry name" value="ribofla_fusion"/>
    <property type="match status" value="1"/>
</dbReference>
<dbReference type="InterPro" id="IPR037238">
    <property type="entry name" value="YbiA-like_sf"/>
</dbReference>
<sequence>MATALPLGLSALIRDTEAGRTYRHLRFWSHRPTHPTRPGRQCLSQWRPSPFTEDGITYPTAEHYMMARKARLFGDERSAEKILGKDHPGAAQGIGRSVRGFDEQTWRRHRFDIVVDGSLLKFRQNRAMGEYLVATGDHVLVEASPIDRNWGIGMAEDDEGVDDPRRWRGANLLGFALMAAREVLLAEGFSG</sequence>
<accession>A0ABV8U5B1</accession>
<comment type="caution">
    <text evidence="4">The sequence shown here is derived from an EMBL/GenBank/DDBJ whole genome shotgun (WGS) entry which is preliminary data.</text>
</comment>
<dbReference type="EMBL" id="JBHSDK010000061">
    <property type="protein sequence ID" value="MFC4337766.1"/>
    <property type="molecule type" value="Genomic_DNA"/>
</dbReference>
<gene>
    <name evidence="4" type="ORF">ACFPET_21455</name>
</gene>
<organism evidence="4 5">
    <name type="scientific">Salininema proteolyticum</name>
    <dbReference type="NCBI Taxonomy" id="1607685"/>
    <lineage>
        <taxon>Bacteria</taxon>
        <taxon>Bacillati</taxon>
        <taxon>Actinomycetota</taxon>
        <taxon>Actinomycetes</taxon>
        <taxon>Glycomycetales</taxon>
        <taxon>Glycomycetaceae</taxon>
        <taxon>Salininema</taxon>
    </lineage>
</organism>
<evidence type="ECO:0000259" key="3">
    <source>
        <dbReference type="Pfam" id="PF08719"/>
    </source>
</evidence>
<keyword evidence="5" id="KW-1185">Reference proteome</keyword>
<dbReference type="InterPro" id="IPR012816">
    <property type="entry name" value="NADAR"/>
</dbReference>
<evidence type="ECO:0000256" key="2">
    <source>
        <dbReference type="ARBA" id="ARBA00000751"/>
    </source>
</evidence>
<comment type="catalytic activity">
    <reaction evidence="2">
        <text>2,5-diamino-6-hydroxy-4-(5-phosphoribosylamino)-pyrimidine + H2O = 2,5,6-triamino-4-hydroxypyrimidine + D-ribose 5-phosphate</text>
        <dbReference type="Rhea" id="RHEA:23436"/>
        <dbReference type="ChEBI" id="CHEBI:15377"/>
        <dbReference type="ChEBI" id="CHEBI:58614"/>
        <dbReference type="ChEBI" id="CHEBI:78346"/>
        <dbReference type="ChEBI" id="CHEBI:137796"/>
    </reaction>
</comment>
<dbReference type="RefSeq" id="WP_380625087.1">
    <property type="nucleotide sequence ID" value="NZ_JBHSDK010000061.1"/>
</dbReference>
<dbReference type="Proteomes" id="UP001595823">
    <property type="component" value="Unassembled WGS sequence"/>
</dbReference>